<proteinExistence type="predicted"/>
<organism evidence="13 14">
    <name type="scientific">Pararhodobacter oceanensis</name>
    <dbReference type="NCBI Taxonomy" id="2172121"/>
    <lineage>
        <taxon>Bacteria</taxon>
        <taxon>Pseudomonadati</taxon>
        <taxon>Pseudomonadota</taxon>
        <taxon>Alphaproteobacteria</taxon>
        <taxon>Rhodobacterales</taxon>
        <taxon>Paracoccaceae</taxon>
        <taxon>Pararhodobacter</taxon>
    </lineage>
</organism>
<dbReference type="PANTHER" id="PTHR32196:SF32">
    <property type="entry name" value="XYLOSE TRANSPORT SYSTEM PERMEASE PROTEIN XYLH"/>
    <property type="match status" value="1"/>
</dbReference>
<dbReference type="CDD" id="cd06579">
    <property type="entry name" value="TM_PBP1_transp_AraH_like"/>
    <property type="match status" value="1"/>
</dbReference>
<keyword evidence="8 12" id="KW-0472">Membrane</keyword>
<evidence type="ECO:0000256" key="4">
    <source>
        <dbReference type="ARBA" id="ARBA00022519"/>
    </source>
</evidence>
<evidence type="ECO:0000256" key="9">
    <source>
        <dbReference type="ARBA" id="ARBA00035611"/>
    </source>
</evidence>
<feature type="transmembrane region" description="Helical" evidence="12">
    <location>
        <begin position="164"/>
        <end position="188"/>
    </location>
</feature>
<keyword evidence="14" id="KW-1185">Reference proteome</keyword>
<evidence type="ECO:0000256" key="1">
    <source>
        <dbReference type="ARBA" id="ARBA00004651"/>
    </source>
</evidence>
<evidence type="ECO:0000256" key="2">
    <source>
        <dbReference type="ARBA" id="ARBA00022448"/>
    </source>
</evidence>
<dbReference type="OrthoDB" id="7284468at2"/>
<feature type="transmembrane region" description="Helical" evidence="12">
    <location>
        <begin position="43"/>
        <end position="62"/>
    </location>
</feature>
<keyword evidence="2" id="KW-0813">Transport</keyword>
<feature type="transmembrane region" description="Helical" evidence="12">
    <location>
        <begin position="12"/>
        <end position="31"/>
    </location>
</feature>
<gene>
    <name evidence="13" type="ORF">DDE20_03935</name>
</gene>
<keyword evidence="7 12" id="KW-1133">Transmembrane helix</keyword>
<dbReference type="AlphaFoldDB" id="A0A2T8HZ08"/>
<feature type="transmembrane region" description="Helical" evidence="12">
    <location>
        <begin position="69"/>
        <end position="88"/>
    </location>
</feature>
<protein>
    <recommendedName>
        <fullName evidence="10">Xylose transport system permease protein XylH</fullName>
    </recommendedName>
</protein>
<evidence type="ECO:0000313" key="14">
    <source>
        <dbReference type="Proteomes" id="UP000245911"/>
    </source>
</evidence>
<dbReference type="EMBL" id="QDKM01000001">
    <property type="protein sequence ID" value="PVH30676.1"/>
    <property type="molecule type" value="Genomic_DNA"/>
</dbReference>
<comment type="subcellular location">
    <subcellularLocation>
        <location evidence="1">Cell membrane</location>
        <topology evidence="1">Multi-pass membrane protein</topology>
    </subcellularLocation>
</comment>
<dbReference type="GO" id="GO:0022857">
    <property type="term" value="F:transmembrane transporter activity"/>
    <property type="evidence" value="ECO:0007669"/>
    <property type="project" value="InterPro"/>
</dbReference>
<dbReference type="GO" id="GO:0005886">
    <property type="term" value="C:plasma membrane"/>
    <property type="evidence" value="ECO:0007669"/>
    <property type="project" value="UniProtKB-SubCell"/>
</dbReference>
<evidence type="ECO:0000256" key="11">
    <source>
        <dbReference type="SAM" id="MobiDB-lite"/>
    </source>
</evidence>
<keyword evidence="3" id="KW-1003">Cell membrane</keyword>
<name>A0A2T8HZ08_9RHOB</name>
<feature type="region of interest" description="Disordered" evidence="11">
    <location>
        <begin position="327"/>
        <end position="347"/>
    </location>
</feature>
<evidence type="ECO:0000256" key="8">
    <source>
        <dbReference type="ARBA" id="ARBA00023136"/>
    </source>
</evidence>
<dbReference type="Proteomes" id="UP000245911">
    <property type="component" value="Unassembled WGS sequence"/>
</dbReference>
<comment type="caution">
    <text evidence="13">The sequence shown here is derived from an EMBL/GenBank/DDBJ whole genome shotgun (WGS) entry which is preliminary data.</text>
</comment>
<feature type="transmembrane region" description="Helical" evidence="12">
    <location>
        <begin position="94"/>
        <end position="115"/>
    </location>
</feature>
<sequence>MKIVSILLRRPASASVLSLIGVLAFYVVIGGVDFGQLIGAASWVNYAARIGIVAIPVGLLMISGEIDISIGAMIPAGAMSTAIITGYYELPMVFGILGALALGVVIGAINGILAVRTNVPTLIITLATLVAMQGVVLAGSKLLTGSASVPLAAPEWAKFMFGQFIFGGSHQVVIIWWIIFAAVFWFVLHYSKYGNWIFAMGGDKESARNAGVPVDRMTILLFILTATSASFVGMCHAILFNSAQVSGGMNDIFNIIVSVVVGGVILTGGFGSVPGVFVGTLTFAIVNKGIDFTAIDRNWSNLIIGVMLLLAVAMNENFKKLALSSAAGRPWKSKDNSPQAAAKEPKT</sequence>
<dbReference type="PANTHER" id="PTHR32196">
    <property type="entry name" value="ABC TRANSPORTER PERMEASE PROTEIN YPHD-RELATED-RELATED"/>
    <property type="match status" value="1"/>
</dbReference>
<evidence type="ECO:0000256" key="7">
    <source>
        <dbReference type="ARBA" id="ARBA00022989"/>
    </source>
</evidence>
<accession>A0A2T8HZ08</accession>
<comment type="function">
    <text evidence="9">Part of the binding-protein-dependent transport system for D-xylose. Probably responsible for the translocation of the substrate across the membrane.</text>
</comment>
<keyword evidence="4" id="KW-0997">Cell inner membrane</keyword>
<feature type="transmembrane region" description="Helical" evidence="12">
    <location>
        <begin position="218"/>
        <end position="240"/>
    </location>
</feature>
<evidence type="ECO:0000313" key="13">
    <source>
        <dbReference type="EMBL" id="PVH30676.1"/>
    </source>
</evidence>
<dbReference type="Pfam" id="PF02653">
    <property type="entry name" value="BPD_transp_2"/>
    <property type="match status" value="1"/>
</dbReference>
<keyword evidence="6 12" id="KW-0812">Transmembrane</keyword>
<feature type="transmembrane region" description="Helical" evidence="12">
    <location>
        <begin position="122"/>
        <end position="144"/>
    </location>
</feature>
<keyword evidence="5" id="KW-0762">Sugar transport</keyword>
<evidence type="ECO:0000256" key="5">
    <source>
        <dbReference type="ARBA" id="ARBA00022597"/>
    </source>
</evidence>
<evidence type="ECO:0000256" key="6">
    <source>
        <dbReference type="ARBA" id="ARBA00022692"/>
    </source>
</evidence>
<feature type="transmembrane region" description="Helical" evidence="12">
    <location>
        <begin position="297"/>
        <end position="314"/>
    </location>
</feature>
<feature type="transmembrane region" description="Helical" evidence="12">
    <location>
        <begin position="252"/>
        <end position="285"/>
    </location>
</feature>
<evidence type="ECO:0000256" key="3">
    <source>
        <dbReference type="ARBA" id="ARBA00022475"/>
    </source>
</evidence>
<evidence type="ECO:0000256" key="10">
    <source>
        <dbReference type="ARBA" id="ARBA00035686"/>
    </source>
</evidence>
<evidence type="ECO:0000256" key="12">
    <source>
        <dbReference type="SAM" id="Phobius"/>
    </source>
</evidence>
<dbReference type="InterPro" id="IPR001851">
    <property type="entry name" value="ABC_transp_permease"/>
</dbReference>
<dbReference type="RefSeq" id="WP_116557097.1">
    <property type="nucleotide sequence ID" value="NZ_QDKM01000001.1"/>
</dbReference>
<reference evidence="13 14" key="1">
    <citation type="submission" date="2018-04" db="EMBL/GenBank/DDBJ databases">
        <title>Pararhodobacter oceanense sp. nov., isolated from marine intertidal sediment.</title>
        <authorList>
            <person name="Wang X.-L."/>
            <person name="Du Z.-J."/>
        </authorList>
    </citation>
    <scope>NUCLEOTIDE SEQUENCE [LARGE SCALE GENOMIC DNA]</scope>
    <source>
        <strain evidence="13 14">AM505</strain>
    </source>
</reference>